<dbReference type="Proteomes" id="UP000652761">
    <property type="component" value="Unassembled WGS sequence"/>
</dbReference>
<gene>
    <name evidence="1" type="ORF">Taro_011136</name>
</gene>
<proteinExistence type="predicted"/>
<comment type="caution">
    <text evidence="1">The sequence shown here is derived from an EMBL/GenBank/DDBJ whole genome shotgun (WGS) entry which is preliminary data.</text>
</comment>
<evidence type="ECO:0000313" key="2">
    <source>
        <dbReference type="Proteomes" id="UP000652761"/>
    </source>
</evidence>
<evidence type="ECO:0000313" key="1">
    <source>
        <dbReference type="EMBL" id="MQL78701.1"/>
    </source>
</evidence>
<name>A0A843U5A1_COLES</name>
<keyword evidence="2" id="KW-1185">Reference proteome</keyword>
<dbReference type="EMBL" id="NMUH01000413">
    <property type="protein sequence ID" value="MQL78701.1"/>
    <property type="molecule type" value="Genomic_DNA"/>
</dbReference>
<accession>A0A843U5A1</accession>
<organism evidence="1 2">
    <name type="scientific">Colocasia esculenta</name>
    <name type="common">Wild taro</name>
    <name type="synonym">Arum esculentum</name>
    <dbReference type="NCBI Taxonomy" id="4460"/>
    <lineage>
        <taxon>Eukaryota</taxon>
        <taxon>Viridiplantae</taxon>
        <taxon>Streptophyta</taxon>
        <taxon>Embryophyta</taxon>
        <taxon>Tracheophyta</taxon>
        <taxon>Spermatophyta</taxon>
        <taxon>Magnoliopsida</taxon>
        <taxon>Liliopsida</taxon>
        <taxon>Araceae</taxon>
        <taxon>Aroideae</taxon>
        <taxon>Colocasieae</taxon>
        <taxon>Colocasia</taxon>
    </lineage>
</organism>
<dbReference type="AlphaFoldDB" id="A0A843U5A1"/>
<sequence>MAFPELSGSNWDSVSTLDGAVSTIDAFLERFLGCFGTAGRHEFRSGRHEFRSQQTKQGKKNDLVWMISCSPATKNFSTRSQQVVKLVPRVCGEATVILDFKGTGWTGRVAANVVEINEYAAPVSFYDCIKASPTPWYILGFSWLVLQHRTVRNTVITTTTPQACPELLPSFLSSVFWFITKLAVFRQLPTFHFDPFISRRIPSSNWPLVVAVEVIIVATKRWNSIRCSLLDKDRLRVVLAPHALYFGHGVLH</sequence>
<reference evidence="1" key="1">
    <citation type="submission" date="2017-07" db="EMBL/GenBank/DDBJ databases">
        <title>Taro Niue Genome Assembly and Annotation.</title>
        <authorList>
            <person name="Atibalentja N."/>
            <person name="Keating K."/>
            <person name="Fields C.J."/>
        </authorList>
    </citation>
    <scope>NUCLEOTIDE SEQUENCE</scope>
    <source>
        <strain evidence="1">Niue_2</strain>
        <tissue evidence="1">Leaf</tissue>
    </source>
</reference>
<protein>
    <submittedName>
        <fullName evidence="1">Uncharacterized protein</fullName>
    </submittedName>
</protein>